<accession>A0ABP5UEP8</accession>
<keyword evidence="2" id="KW-1185">Reference proteome</keyword>
<reference evidence="2" key="1">
    <citation type="journal article" date="2019" name="Int. J. Syst. Evol. Microbiol.">
        <title>The Global Catalogue of Microorganisms (GCM) 10K type strain sequencing project: providing services to taxonomists for standard genome sequencing and annotation.</title>
        <authorList>
            <consortium name="The Broad Institute Genomics Platform"/>
            <consortium name="The Broad Institute Genome Sequencing Center for Infectious Disease"/>
            <person name="Wu L."/>
            <person name="Ma J."/>
        </authorList>
    </citation>
    <scope>NUCLEOTIDE SEQUENCE [LARGE SCALE GENOMIC DNA]</scope>
    <source>
        <strain evidence="2">JCM 16227</strain>
    </source>
</reference>
<comment type="caution">
    <text evidence="1">The sequence shown here is derived from an EMBL/GenBank/DDBJ whole genome shotgun (WGS) entry which is preliminary data.</text>
</comment>
<dbReference type="RefSeq" id="WP_346075965.1">
    <property type="nucleotide sequence ID" value="NZ_BAAARB010000007.1"/>
</dbReference>
<sequence length="280" mass="28109">MSDQWNDAFGVDAPPECPPGGDRWARAVRLGALGRAAAARALIADLLADPATGAGVTALALATRASLTRQAGGHGYARADDGAALRVAVSAGAEEGRWAAVARVDALVGLAADGLGIGDFAGSARLLDRAAAESAGTVSRAARGNWVLDGRPALRLAWVRTELALYTGRSDAADLAARALELSAGAPSVRHRLKTALIAAAADAASGRVEAAAQTARSVAGDCAAAGLAPLEWAARSMLASFAADRDEQSRAAAAIQEKLIGLGMGFAPLAGSAHAARYA</sequence>
<dbReference type="Proteomes" id="UP001501170">
    <property type="component" value="Unassembled WGS sequence"/>
</dbReference>
<evidence type="ECO:0000313" key="1">
    <source>
        <dbReference type="EMBL" id="GAA2378332.1"/>
    </source>
</evidence>
<organism evidence="1 2">
    <name type="scientific">Gordonia cholesterolivorans</name>
    <dbReference type="NCBI Taxonomy" id="559625"/>
    <lineage>
        <taxon>Bacteria</taxon>
        <taxon>Bacillati</taxon>
        <taxon>Actinomycetota</taxon>
        <taxon>Actinomycetes</taxon>
        <taxon>Mycobacteriales</taxon>
        <taxon>Gordoniaceae</taxon>
        <taxon>Gordonia</taxon>
    </lineage>
</organism>
<name>A0ABP5UEP8_9ACTN</name>
<proteinExistence type="predicted"/>
<dbReference type="EMBL" id="BAAARB010000007">
    <property type="protein sequence ID" value="GAA2378332.1"/>
    <property type="molecule type" value="Genomic_DNA"/>
</dbReference>
<evidence type="ECO:0000313" key="2">
    <source>
        <dbReference type="Proteomes" id="UP001501170"/>
    </source>
</evidence>
<protein>
    <submittedName>
        <fullName evidence="1">Uncharacterized protein</fullName>
    </submittedName>
</protein>
<gene>
    <name evidence="1" type="ORF">GCM10009855_17560</name>
</gene>